<proteinExistence type="predicted"/>
<accession>A0ABV2BWX0</accession>
<name>A0ABV2BWX0_9GAMM</name>
<reference evidence="1 2" key="1">
    <citation type="submission" date="2024-06" db="EMBL/GenBank/DDBJ databases">
        <authorList>
            <person name="Li F."/>
        </authorList>
    </citation>
    <scope>NUCLEOTIDE SEQUENCE [LARGE SCALE GENOMIC DNA]</scope>
    <source>
        <strain evidence="1 2">GXAS 311</strain>
    </source>
</reference>
<comment type="caution">
    <text evidence="1">The sequence shown here is derived from an EMBL/GenBank/DDBJ whole genome shotgun (WGS) entry which is preliminary data.</text>
</comment>
<dbReference type="Proteomes" id="UP001548189">
    <property type="component" value="Unassembled WGS sequence"/>
</dbReference>
<evidence type="ECO:0000313" key="2">
    <source>
        <dbReference type="Proteomes" id="UP001548189"/>
    </source>
</evidence>
<gene>
    <name evidence="1" type="ORF">ABVT43_14685</name>
</gene>
<dbReference type="EMBL" id="JBEVCJ010000021">
    <property type="protein sequence ID" value="MET1256384.1"/>
    <property type="molecule type" value="Genomic_DNA"/>
</dbReference>
<protein>
    <submittedName>
        <fullName evidence="1">Uncharacterized protein</fullName>
    </submittedName>
</protein>
<organism evidence="1 2">
    <name type="scientific">Aliikangiella maris</name>
    <dbReference type="NCBI Taxonomy" id="3162458"/>
    <lineage>
        <taxon>Bacteria</taxon>
        <taxon>Pseudomonadati</taxon>
        <taxon>Pseudomonadota</taxon>
        <taxon>Gammaproteobacteria</taxon>
        <taxon>Oceanospirillales</taxon>
        <taxon>Pleioneaceae</taxon>
        <taxon>Aliikangiella</taxon>
    </lineage>
</organism>
<sequence>MKFVLIFFMLAISLNASADKWHTDTIKMIYPLADGGFVLTFATFPTECTNGSKYFYTEIGQRSMTIEGANKIYSLAMMAMSTGKKLSINYDENSSSCYINRAYVTN</sequence>
<keyword evidence="2" id="KW-1185">Reference proteome</keyword>
<evidence type="ECO:0000313" key="1">
    <source>
        <dbReference type="EMBL" id="MET1256384.1"/>
    </source>
</evidence>